<dbReference type="Proteomes" id="UP000280708">
    <property type="component" value="Chromosome"/>
</dbReference>
<dbReference type="EMBL" id="CP033230">
    <property type="protein sequence ID" value="AYO76423.1"/>
    <property type="molecule type" value="Genomic_DNA"/>
</dbReference>
<dbReference type="AlphaFoldDB" id="A0A3G2UN91"/>
<keyword evidence="1" id="KW-0472">Membrane</keyword>
<organism evidence="2 3">
    <name type="scientific">Sphingobium yanoikuyae</name>
    <name type="common">Sphingomonas yanoikuyae</name>
    <dbReference type="NCBI Taxonomy" id="13690"/>
    <lineage>
        <taxon>Bacteria</taxon>
        <taxon>Pseudomonadati</taxon>
        <taxon>Pseudomonadota</taxon>
        <taxon>Alphaproteobacteria</taxon>
        <taxon>Sphingomonadales</taxon>
        <taxon>Sphingomonadaceae</taxon>
        <taxon>Sphingobium</taxon>
    </lineage>
</organism>
<sequence>MQEPPDMGGTDPALLAQLRILAEQAADIALTKHERPLPEPVVDIPAPMKWAAGIISAVMTAGVVGIFIWLVTTVNDMQQTLVRIDERQKAQVESQDARFADADRRIGRLEGFHNLGGGDQ</sequence>
<evidence type="ECO:0000256" key="1">
    <source>
        <dbReference type="SAM" id="Phobius"/>
    </source>
</evidence>
<proteinExistence type="predicted"/>
<gene>
    <name evidence="2" type="ORF">EBF16_05380</name>
</gene>
<keyword evidence="1" id="KW-0812">Transmembrane</keyword>
<feature type="transmembrane region" description="Helical" evidence="1">
    <location>
        <begin position="50"/>
        <end position="71"/>
    </location>
</feature>
<reference evidence="2 3" key="1">
    <citation type="submission" date="2018-10" db="EMBL/GenBank/DDBJ databases">
        <title>Characterization and genome analysis of a novel bacterium Sphingobium yanoikuyae SJTF8 capable of degrading PAHs.</title>
        <authorList>
            <person name="Yin C."/>
            <person name="Xiong W."/>
            <person name="Liang R."/>
        </authorList>
    </citation>
    <scope>NUCLEOTIDE SEQUENCE [LARGE SCALE GENOMIC DNA]</scope>
    <source>
        <strain evidence="2 3">SJTF8</strain>
    </source>
</reference>
<keyword evidence="1" id="KW-1133">Transmembrane helix</keyword>
<protein>
    <submittedName>
        <fullName evidence="2">Uncharacterized protein</fullName>
    </submittedName>
</protein>
<evidence type="ECO:0000313" key="2">
    <source>
        <dbReference type="EMBL" id="AYO76423.1"/>
    </source>
</evidence>
<evidence type="ECO:0000313" key="3">
    <source>
        <dbReference type="Proteomes" id="UP000280708"/>
    </source>
</evidence>
<accession>A0A3G2UN91</accession>
<name>A0A3G2UN91_SPHYA</name>